<comment type="caution">
    <text evidence="1">The sequence shown here is derived from an EMBL/GenBank/DDBJ whole genome shotgun (WGS) entry which is preliminary data.</text>
</comment>
<proteinExistence type="predicted"/>
<protein>
    <submittedName>
        <fullName evidence="1">Uncharacterized protein</fullName>
    </submittedName>
</protein>
<organism evidence="1 2">
    <name type="scientific">Caerostris extrusa</name>
    <name type="common">Bark spider</name>
    <name type="synonym">Caerostris bankana</name>
    <dbReference type="NCBI Taxonomy" id="172846"/>
    <lineage>
        <taxon>Eukaryota</taxon>
        <taxon>Metazoa</taxon>
        <taxon>Ecdysozoa</taxon>
        <taxon>Arthropoda</taxon>
        <taxon>Chelicerata</taxon>
        <taxon>Arachnida</taxon>
        <taxon>Araneae</taxon>
        <taxon>Araneomorphae</taxon>
        <taxon>Entelegynae</taxon>
        <taxon>Araneoidea</taxon>
        <taxon>Araneidae</taxon>
        <taxon>Caerostris</taxon>
    </lineage>
</organism>
<accession>A0AAV4TEQ4</accession>
<evidence type="ECO:0000313" key="1">
    <source>
        <dbReference type="EMBL" id="GIY43871.1"/>
    </source>
</evidence>
<keyword evidence="2" id="KW-1185">Reference proteome</keyword>
<gene>
    <name evidence="1" type="ORF">CEXT_286871</name>
</gene>
<dbReference type="AlphaFoldDB" id="A0AAV4TEQ4"/>
<dbReference type="Proteomes" id="UP001054945">
    <property type="component" value="Unassembled WGS sequence"/>
</dbReference>
<evidence type="ECO:0000313" key="2">
    <source>
        <dbReference type="Proteomes" id="UP001054945"/>
    </source>
</evidence>
<reference evidence="1 2" key="1">
    <citation type="submission" date="2021-06" db="EMBL/GenBank/DDBJ databases">
        <title>Caerostris extrusa draft genome.</title>
        <authorList>
            <person name="Kono N."/>
            <person name="Arakawa K."/>
        </authorList>
    </citation>
    <scope>NUCLEOTIDE SEQUENCE [LARGE SCALE GENOMIC DNA]</scope>
</reference>
<name>A0AAV4TEQ4_CAEEX</name>
<dbReference type="EMBL" id="BPLR01011044">
    <property type="protein sequence ID" value="GIY43871.1"/>
    <property type="molecule type" value="Genomic_DNA"/>
</dbReference>
<sequence length="79" mass="8934">MLPMELPGLHEIALRKRDPNDDDRLHPLTSLHFTINNENTTSNSNSPTYINASGFIETFYFISYYNFSSTTATAESSSK</sequence>